<feature type="transmembrane region" description="Helical" evidence="6">
    <location>
        <begin position="74"/>
        <end position="91"/>
    </location>
</feature>
<sequence length="131" mass="14619">MIETVSAATHQSVSIQQRGIQVIALALFCWLAQQFTAKLNWPIPGSLVGLLLLWFLLNRRMLPATWVEHGANDLLQHLMLFFVPAMLALVNRPDLFSMLGVKLLIVVFISTLAVMCGTACVVEIGFRLRND</sequence>
<name>A0ABZ0RK03_9BACT</name>
<dbReference type="InterPro" id="IPR005538">
    <property type="entry name" value="LrgA/CidA"/>
</dbReference>
<keyword evidence="5 6" id="KW-0472">Membrane</keyword>
<evidence type="ECO:0000256" key="5">
    <source>
        <dbReference type="ARBA" id="ARBA00023136"/>
    </source>
</evidence>
<feature type="transmembrane region" description="Helical" evidence="6">
    <location>
        <begin position="43"/>
        <end position="62"/>
    </location>
</feature>
<keyword evidence="3 6" id="KW-0812">Transmembrane</keyword>
<dbReference type="PANTHER" id="PTHR33931">
    <property type="entry name" value="HOLIN-LIKE PROTEIN CIDA-RELATED"/>
    <property type="match status" value="1"/>
</dbReference>
<gene>
    <name evidence="7" type="ORF">SH580_19410</name>
</gene>
<evidence type="ECO:0000256" key="6">
    <source>
        <dbReference type="SAM" id="Phobius"/>
    </source>
</evidence>
<dbReference type="PANTHER" id="PTHR33931:SF2">
    <property type="entry name" value="HOLIN-LIKE PROTEIN CIDA"/>
    <property type="match status" value="1"/>
</dbReference>
<evidence type="ECO:0000256" key="4">
    <source>
        <dbReference type="ARBA" id="ARBA00022989"/>
    </source>
</evidence>
<comment type="subcellular location">
    <subcellularLocation>
        <location evidence="1">Cell membrane</location>
        <topology evidence="1">Multi-pass membrane protein</topology>
    </subcellularLocation>
</comment>
<evidence type="ECO:0000313" key="8">
    <source>
        <dbReference type="Proteomes" id="UP001324993"/>
    </source>
</evidence>
<proteinExistence type="predicted"/>
<accession>A0ABZ0RK03</accession>
<protein>
    <submittedName>
        <fullName evidence="7">CidA/LrgA family protein</fullName>
    </submittedName>
</protein>
<evidence type="ECO:0000256" key="2">
    <source>
        <dbReference type="ARBA" id="ARBA00022475"/>
    </source>
</evidence>
<dbReference type="Proteomes" id="UP001324993">
    <property type="component" value="Chromosome"/>
</dbReference>
<feature type="transmembrane region" description="Helical" evidence="6">
    <location>
        <begin position="20"/>
        <end position="37"/>
    </location>
</feature>
<reference evidence="7 8" key="1">
    <citation type="submission" date="2023-11" db="EMBL/GenBank/DDBJ databases">
        <title>Coraliomargarita sp. nov., isolated from marine algae.</title>
        <authorList>
            <person name="Lee J.K."/>
            <person name="Baek J.H."/>
            <person name="Kim J.M."/>
            <person name="Choi D.G."/>
            <person name="Jeon C.O."/>
        </authorList>
    </citation>
    <scope>NUCLEOTIDE SEQUENCE [LARGE SCALE GENOMIC DNA]</scope>
    <source>
        <strain evidence="7 8">J2-16</strain>
    </source>
</reference>
<keyword evidence="4 6" id="KW-1133">Transmembrane helix</keyword>
<keyword evidence="2" id="KW-1003">Cell membrane</keyword>
<keyword evidence="8" id="KW-1185">Reference proteome</keyword>
<organism evidence="7 8">
    <name type="scientific">Coraliomargarita algicola</name>
    <dbReference type="NCBI Taxonomy" id="3092156"/>
    <lineage>
        <taxon>Bacteria</taxon>
        <taxon>Pseudomonadati</taxon>
        <taxon>Verrucomicrobiota</taxon>
        <taxon>Opitutia</taxon>
        <taxon>Puniceicoccales</taxon>
        <taxon>Coraliomargaritaceae</taxon>
        <taxon>Coraliomargarita</taxon>
    </lineage>
</organism>
<feature type="transmembrane region" description="Helical" evidence="6">
    <location>
        <begin position="103"/>
        <end position="126"/>
    </location>
</feature>
<dbReference type="RefSeq" id="WP_319832468.1">
    <property type="nucleotide sequence ID" value="NZ_CP138858.1"/>
</dbReference>
<evidence type="ECO:0000256" key="3">
    <source>
        <dbReference type="ARBA" id="ARBA00022692"/>
    </source>
</evidence>
<dbReference type="EMBL" id="CP138858">
    <property type="protein sequence ID" value="WPJ95589.1"/>
    <property type="molecule type" value="Genomic_DNA"/>
</dbReference>
<evidence type="ECO:0000256" key="1">
    <source>
        <dbReference type="ARBA" id="ARBA00004651"/>
    </source>
</evidence>
<dbReference type="Pfam" id="PF03788">
    <property type="entry name" value="LrgA"/>
    <property type="match status" value="1"/>
</dbReference>
<evidence type="ECO:0000313" key="7">
    <source>
        <dbReference type="EMBL" id="WPJ95589.1"/>
    </source>
</evidence>